<dbReference type="EMBL" id="CP002026">
    <property type="protein sequence ID" value="ADH89572.1"/>
    <property type="molecule type" value="Genomic_DNA"/>
</dbReference>
<sequence length="266" mass="30623">MGVRTFLRLKGPMFWQYPSGAVFICGCGHSGTTLLANMFSAHPQVFIPLRETSAFHRPTDKDAKRHRDALVMDFRRSQKTYLVEKTPRHILHLDRIRALMPAPKFILMVRDGRDVAASFLKRYGSPESGIERWLEAGEIIRSQDGRRDVILTRYEDLISDPRRELDRICAFSGIPFDEAMLRYHEMEHFWFGETEVRMGSGEEGDGHRALRNWQVNQPIFDGRRTWVGKLAPEALTAFTEGRGRELMSAFGYEVDLTPCDTGQDRT</sequence>
<proteinExistence type="predicted"/>
<dbReference type="PROSITE" id="PS51257">
    <property type="entry name" value="PROKAR_LIPOPROTEIN"/>
    <property type="match status" value="1"/>
</dbReference>
<dbReference type="PANTHER" id="PTHR12788:SF10">
    <property type="entry name" value="PROTEIN-TYROSINE SULFOTRANSFERASE"/>
    <property type="match status" value="1"/>
</dbReference>
<dbReference type="eggNOG" id="COG3914">
    <property type="taxonomic scope" value="Bacteria"/>
</dbReference>
<dbReference type="PANTHER" id="PTHR12788">
    <property type="entry name" value="PROTEIN-TYROSINE SULFOTRANSFERASE 2"/>
    <property type="match status" value="1"/>
</dbReference>
<dbReference type="GO" id="GO:0008476">
    <property type="term" value="F:protein-tyrosine sulfotransferase activity"/>
    <property type="evidence" value="ECO:0007669"/>
    <property type="project" value="InterPro"/>
</dbReference>
<organism evidence="2 3">
    <name type="scientific">Ancylobacter novellus (strain ATCC 8093 / DSM 506 / JCM 20403 / CCM 1077 / IAM 12100 / NBRC 12443 / NCIMB 10456)</name>
    <name type="common">Starkeya novella</name>
    <dbReference type="NCBI Taxonomy" id="639283"/>
    <lineage>
        <taxon>Bacteria</taxon>
        <taxon>Pseudomonadati</taxon>
        <taxon>Pseudomonadota</taxon>
        <taxon>Alphaproteobacteria</taxon>
        <taxon>Hyphomicrobiales</taxon>
        <taxon>Xanthobacteraceae</taxon>
        <taxon>Ancylobacter</taxon>
    </lineage>
</organism>
<evidence type="ECO:0000256" key="1">
    <source>
        <dbReference type="ARBA" id="ARBA00022679"/>
    </source>
</evidence>
<gene>
    <name evidence="2" type="ordered locus">Snov_2277</name>
</gene>
<reference evidence="2 3" key="1">
    <citation type="journal article" date="2012" name="Stand. Genomic Sci.">
        <title>Complete genome sequence of the facultatively chemolithoautotrophic and methylotrophic alpha Proteobacterium Starkeya novella type strain (ATCC 8093(T)).</title>
        <authorList>
            <person name="Kappler U."/>
            <person name="Davenport K."/>
            <person name="Beatson S."/>
            <person name="Lucas S."/>
            <person name="Lapidus A."/>
            <person name="Copeland A."/>
            <person name="Berry K.W."/>
            <person name="Glavina Del Rio T."/>
            <person name="Hammon N."/>
            <person name="Dalin E."/>
            <person name="Tice H."/>
            <person name="Pitluck S."/>
            <person name="Richardson P."/>
            <person name="Bruce D."/>
            <person name="Goodwin L.A."/>
            <person name="Han C."/>
            <person name="Tapia R."/>
            <person name="Detter J.C."/>
            <person name="Chang Y.J."/>
            <person name="Jeffries C.D."/>
            <person name="Land M."/>
            <person name="Hauser L."/>
            <person name="Kyrpides N.C."/>
            <person name="Goker M."/>
            <person name="Ivanova N."/>
            <person name="Klenk H.P."/>
            <person name="Woyke T."/>
        </authorList>
    </citation>
    <scope>NUCLEOTIDE SEQUENCE [LARGE SCALE GENOMIC DNA]</scope>
    <source>
        <strain evidence="3">ATCC 8093 / DSM 506 / JCM 20403 / CCM 1077 / IAM 12100 / NBRC 12443 / NCIMB 10456</strain>
    </source>
</reference>
<evidence type="ECO:0000313" key="2">
    <source>
        <dbReference type="EMBL" id="ADH89572.1"/>
    </source>
</evidence>
<protein>
    <submittedName>
        <fullName evidence="2">Sulfotransferase</fullName>
    </submittedName>
</protein>
<dbReference type="OrthoDB" id="9800698at2"/>
<dbReference type="AlphaFoldDB" id="D7A2A9"/>
<evidence type="ECO:0000313" key="3">
    <source>
        <dbReference type="Proteomes" id="UP000006633"/>
    </source>
</evidence>
<dbReference type="InterPro" id="IPR026634">
    <property type="entry name" value="TPST-like"/>
</dbReference>
<name>D7A2A9_ANCN5</name>
<dbReference type="Proteomes" id="UP000006633">
    <property type="component" value="Chromosome"/>
</dbReference>
<dbReference type="Gene3D" id="3.40.50.300">
    <property type="entry name" value="P-loop containing nucleotide triphosphate hydrolases"/>
    <property type="match status" value="1"/>
</dbReference>
<dbReference type="HOGENOM" id="CLU_046916_1_2_5"/>
<accession>D7A2A9</accession>
<keyword evidence="1" id="KW-0808">Transferase</keyword>
<keyword evidence="3" id="KW-1185">Reference proteome</keyword>
<dbReference type="InterPro" id="IPR027417">
    <property type="entry name" value="P-loop_NTPase"/>
</dbReference>
<dbReference type="Pfam" id="PF13469">
    <property type="entry name" value="Sulfotransfer_3"/>
    <property type="match status" value="2"/>
</dbReference>
<dbReference type="STRING" id="639283.Snov_2277"/>
<dbReference type="SUPFAM" id="SSF52540">
    <property type="entry name" value="P-loop containing nucleoside triphosphate hydrolases"/>
    <property type="match status" value="1"/>
</dbReference>
<dbReference type="KEGG" id="sno:Snov_2277"/>